<dbReference type="InterPro" id="IPR016160">
    <property type="entry name" value="Ald_DH_CS_CYS"/>
</dbReference>
<feature type="domain" description="Aldehyde dehydrogenase" evidence="5">
    <location>
        <begin position="25"/>
        <end position="484"/>
    </location>
</feature>
<reference evidence="6 7" key="1">
    <citation type="submission" date="2015-07" db="EMBL/GenBank/DDBJ databases">
        <title>Draft genome of Achromobacter spanius.</title>
        <authorList>
            <person name="Wang X."/>
        </authorList>
    </citation>
    <scope>NUCLEOTIDE SEQUENCE [LARGE SCALE GENOMIC DNA]</scope>
    <source>
        <strain evidence="6 7">CGMCC9173</strain>
    </source>
</reference>
<dbReference type="AlphaFoldDB" id="A0AAW3I9P4"/>
<dbReference type="Gene3D" id="3.40.309.10">
    <property type="entry name" value="Aldehyde Dehydrogenase, Chain A, domain 2"/>
    <property type="match status" value="1"/>
</dbReference>
<evidence type="ECO:0000256" key="3">
    <source>
        <dbReference type="PROSITE-ProRule" id="PRU10007"/>
    </source>
</evidence>
<evidence type="ECO:0000313" key="6">
    <source>
        <dbReference type="EMBL" id="KNE29600.1"/>
    </source>
</evidence>
<dbReference type="FunFam" id="3.40.309.10:FF:000012">
    <property type="entry name" value="Betaine aldehyde dehydrogenase"/>
    <property type="match status" value="1"/>
</dbReference>
<evidence type="ECO:0000313" key="7">
    <source>
        <dbReference type="Proteomes" id="UP000037511"/>
    </source>
</evidence>
<name>A0AAW3I9P4_9BURK</name>
<dbReference type="InterPro" id="IPR015590">
    <property type="entry name" value="Aldehyde_DH_dom"/>
</dbReference>
<dbReference type="InterPro" id="IPR029510">
    <property type="entry name" value="Ald_DH_CS_GLU"/>
</dbReference>
<feature type="active site" evidence="3">
    <location>
        <position position="258"/>
    </location>
</feature>
<dbReference type="Proteomes" id="UP000037511">
    <property type="component" value="Unassembled WGS sequence"/>
</dbReference>
<dbReference type="InterPro" id="IPR016162">
    <property type="entry name" value="Ald_DH_N"/>
</dbReference>
<comment type="caution">
    <text evidence="6">The sequence shown here is derived from an EMBL/GenBank/DDBJ whole genome shotgun (WGS) entry which is preliminary data.</text>
</comment>
<proteinExistence type="inferred from homology"/>
<dbReference type="GO" id="GO:0016620">
    <property type="term" value="F:oxidoreductase activity, acting on the aldehyde or oxo group of donors, NAD or NADP as acceptor"/>
    <property type="evidence" value="ECO:0007669"/>
    <property type="project" value="InterPro"/>
</dbReference>
<keyword evidence="2 4" id="KW-0560">Oxidoreductase</keyword>
<protein>
    <submittedName>
        <fullName evidence="6">Aldehyde dehydrogenase</fullName>
    </submittedName>
</protein>
<dbReference type="InterPro" id="IPR016161">
    <property type="entry name" value="Ald_DH/histidinol_DH"/>
</dbReference>
<dbReference type="CDD" id="cd07097">
    <property type="entry name" value="ALDH_KGSADH-YcbD"/>
    <property type="match status" value="1"/>
</dbReference>
<dbReference type="InterPro" id="IPR016163">
    <property type="entry name" value="Ald_DH_C"/>
</dbReference>
<evidence type="ECO:0000256" key="2">
    <source>
        <dbReference type="ARBA" id="ARBA00023002"/>
    </source>
</evidence>
<comment type="similarity">
    <text evidence="1 4">Belongs to the aldehyde dehydrogenase family.</text>
</comment>
<evidence type="ECO:0000256" key="1">
    <source>
        <dbReference type="ARBA" id="ARBA00009986"/>
    </source>
</evidence>
<accession>A0AAW3I9P4</accession>
<dbReference type="Gene3D" id="3.40.605.10">
    <property type="entry name" value="Aldehyde Dehydrogenase, Chain A, domain 1"/>
    <property type="match status" value="1"/>
</dbReference>
<organism evidence="6 7">
    <name type="scientific">Achromobacter spanius</name>
    <dbReference type="NCBI Taxonomy" id="217203"/>
    <lineage>
        <taxon>Bacteria</taxon>
        <taxon>Pseudomonadati</taxon>
        <taxon>Pseudomonadota</taxon>
        <taxon>Betaproteobacteria</taxon>
        <taxon>Burkholderiales</taxon>
        <taxon>Alcaligenaceae</taxon>
        <taxon>Achromobacter</taxon>
    </lineage>
</organism>
<evidence type="ECO:0000256" key="4">
    <source>
        <dbReference type="RuleBase" id="RU003345"/>
    </source>
</evidence>
<dbReference type="Pfam" id="PF00171">
    <property type="entry name" value="Aldedh"/>
    <property type="match status" value="1"/>
</dbReference>
<sequence>MHDPSTILDEEQTVMQKANFIDGAWVEGDATLANLNPADPQDVIGQYACASEAQMRQAVAAARAAAPAWERSTTQLRSDILFRAANEILARKEELGALVSREAGKTQAEGQGEVVRAGQIFQFFAGEAVRYGGENLPSVRPDIGVQISRHPVGVVALITPWNFPIAIPAWKIAPALAFGNTLVLKPSEHTPGAAWELFNILERAGLPGGVANLVNGEGAAAGRALLEGVDAVSFTGSVATGRKIATAASEHMIRVQLEMGGKNPLVVLDDADLDVAVECALNGAFYSAGQRCTASSRLIVAEGIHDRFVEALAARMRKLVVGDPRDPATQIGPVINAPQLDKILGYIELGRGEGATLAEGGKRVDTPTAGHFLRPTLFTDSNNAMRINREEIFGPVAAVIRVSGYDEALQVANDTPFGLSSGICTTSHKLANHFRLNVRSGLTMVNLPTAGLDYHVPFGGVKASSFGPREQGRYAVDFYTSTKTAYIGY</sequence>
<dbReference type="PANTHER" id="PTHR11699">
    <property type="entry name" value="ALDEHYDE DEHYDROGENASE-RELATED"/>
    <property type="match status" value="1"/>
</dbReference>
<dbReference type="PROSITE" id="PS00070">
    <property type="entry name" value="ALDEHYDE_DEHYDR_CYS"/>
    <property type="match status" value="1"/>
</dbReference>
<gene>
    <name evidence="6" type="ORF">AFM18_00880</name>
</gene>
<dbReference type="EMBL" id="LGVG01000001">
    <property type="protein sequence ID" value="KNE29600.1"/>
    <property type="molecule type" value="Genomic_DNA"/>
</dbReference>
<evidence type="ECO:0000259" key="5">
    <source>
        <dbReference type="Pfam" id="PF00171"/>
    </source>
</evidence>
<dbReference type="SUPFAM" id="SSF53720">
    <property type="entry name" value="ALDH-like"/>
    <property type="match status" value="1"/>
</dbReference>
<dbReference type="FunFam" id="3.40.605.10:FF:000007">
    <property type="entry name" value="NAD/NADP-dependent betaine aldehyde dehydrogenase"/>
    <property type="match status" value="1"/>
</dbReference>
<dbReference type="PROSITE" id="PS00687">
    <property type="entry name" value="ALDEHYDE_DEHYDR_GLU"/>
    <property type="match status" value="1"/>
</dbReference>